<dbReference type="PANTHER" id="PTHR43333">
    <property type="entry name" value="2-HACID_DH_C DOMAIN-CONTAINING PROTEIN"/>
    <property type="match status" value="1"/>
</dbReference>
<organism evidence="4 5">
    <name type="scientific">Pseudaeromonas paramecii</name>
    <dbReference type="NCBI Taxonomy" id="2138166"/>
    <lineage>
        <taxon>Bacteria</taxon>
        <taxon>Pseudomonadati</taxon>
        <taxon>Pseudomonadota</taxon>
        <taxon>Gammaproteobacteria</taxon>
        <taxon>Aeromonadales</taxon>
        <taxon>Aeromonadaceae</taxon>
        <taxon>Pseudaeromonas</taxon>
    </lineage>
</organism>
<reference evidence="5" key="1">
    <citation type="journal article" date="2019" name="Int. J. Syst. Evol. Microbiol.">
        <title>The Global Catalogue of Microorganisms (GCM) 10K type strain sequencing project: providing services to taxonomists for standard genome sequencing and annotation.</title>
        <authorList>
            <consortium name="The Broad Institute Genomics Platform"/>
            <consortium name="The Broad Institute Genome Sequencing Center for Infectious Disease"/>
            <person name="Wu L."/>
            <person name="Ma J."/>
        </authorList>
    </citation>
    <scope>NUCLEOTIDE SEQUENCE [LARGE SCALE GENOMIC DNA]</scope>
    <source>
        <strain evidence="5">JCM 32226</strain>
    </source>
</reference>
<evidence type="ECO:0000313" key="5">
    <source>
        <dbReference type="Proteomes" id="UP001501321"/>
    </source>
</evidence>
<dbReference type="Gene3D" id="3.40.50.720">
    <property type="entry name" value="NAD(P)-binding Rossmann-like Domain"/>
    <property type="match status" value="2"/>
</dbReference>
<feature type="domain" description="D-isomer specific 2-hydroxyacid dehydrogenase NAD-binding" evidence="3">
    <location>
        <begin position="106"/>
        <end position="279"/>
    </location>
</feature>
<keyword evidence="5" id="KW-1185">Reference proteome</keyword>
<dbReference type="RefSeq" id="WP_345012368.1">
    <property type="nucleotide sequence ID" value="NZ_BAABFC010000012.1"/>
</dbReference>
<dbReference type="CDD" id="cd05300">
    <property type="entry name" value="2-Hacid_dh_1"/>
    <property type="match status" value="1"/>
</dbReference>
<dbReference type="SUPFAM" id="SSF51735">
    <property type="entry name" value="NAD(P)-binding Rossmann-fold domains"/>
    <property type="match status" value="1"/>
</dbReference>
<evidence type="ECO:0000259" key="3">
    <source>
        <dbReference type="Pfam" id="PF02826"/>
    </source>
</evidence>
<evidence type="ECO:0000256" key="2">
    <source>
        <dbReference type="ARBA" id="ARBA00023027"/>
    </source>
</evidence>
<dbReference type="EMBL" id="BAABFC010000012">
    <property type="protein sequence ID" value="GAA4499150.1"/>
    <property type="molecule type" value="Genomic_DNA"/>
</dbReference>
<dbReference type="Pfam" id="PF02826">
    <property type="entry name" value="2-Hacid_dh_C"/>
    <property type="match status" value="1"/>
</dbReference>
<keyword evidence="2" id="KW-0520">NAD</keyword>
<dbReference type="PANTHER" id="PTHR43333:SF1">
    <property type="entry name" value="D-ISOMER SPECIFIC 2-HYDROXYACID DEHYDROGENASE NAD-BINDING DOMAIN-CONTAINING PROTEIN"/>
    <property type="match status" value="1"/>
</dbReference>
<name>A0ABP8Q8H8_9GAMM</name>
<accession>A0ABP8Q8H8</accession>
<sequence>MSDTRLLILSRDEAHYRRLLHKEALPGLTLLGRPGEAPNAELVAQAQLLLGEPAAIAPWLKEARQLQWAQSTYAGVDALLQPGLRQDYRLTNIREIFGPLMSEYVFAHLLSLTRHLPLYREQQKQGQWQAVPYQGLAGRQMLILGTGSIGQHLARTAQHFGMKVKGVNRSGREVAGFEATYQPSALPRLLAKSEVIVSVLPSTPQTRHLLTPALLSHCKRGAILFNVGRGDLIASDALISALRQGLLGAAVMDVFEEEPLPASSPLWHQANLIITPHNAAWSLPDQVTRIFARNYRLWQAQAPLEYQVDFRRGY</sequence>
<dbReference type="Proteomes" id="UP001501321">
    <property type="component" value="Unassembled WGS sequence"/>
</dbReference>
<dbReference type="InterPro" id="IPR036291">
    <property type="entry name" value="NAD(P)-bd_dom_sf"/>
</dbReference>
<evidence type="ECO:0000256" key="1">
    <source>
        <dbReference type="ARBA" id="ARBA00023002"/>
    </source>
</evidence>
<proteinExistence type="predicted"/>
<comment type="caution">
    <text evidence="4">The sequence shown here is derived from an EMBL/GenBank/DDBJ whole genome shotgun (WGS) entry which is preliminary data.</text>
</comment>
<keyword evidence="1" id="KW-0560">Oxidoreductase</keyword>
<evidence type="ECO:0000313" key="4">
    <source>
        <dbReference type="EMBL" id="GAA4499150.1"/>
    </source>
</evidence>
<gene>
    <name evidence="4" type="ORF">GCM10023095_18820</name>
</gene>
<protein>
    <submittedName>
        <fullName evidence="4">D-2-hydroxyacid dehydrogenase</fullName>
    </submittedName>
</protein>
<dbReference type="InterPro" id="IPR006140">
    <property type="entry name" value="D-isomer_DH_NAD-bd"/>
</dbReference>